<accession>A0AB94IQJ4</accession>
<evidence type="ECO:0000313" key="2">
    <source>
        <dbReference type="Proteomes" id="UP000018877"/>
    </source>
</evidence>
<protein>
    <recommendedName>
        <fullName evidence="3">Transposase</fullName>
    </recommendedName>
</protein>
<gene>
    <name evidence="1" type="ORF">BAVI_08081</name>
</gene>
<reference evidence="1 2" key="1">
    <citation type="journal article" date="2014" name="Environ. Microbiol.">
        <title>The nitrate-ammonifying and nosZ-carrying bacterium Bacillus vireti is a potent source and sink for nitric and nitrous oxide under high nitrate conditions.</title>
        <authorList>
            <person name="Mania D."/>
            <person name="Heylen K."/>
            <person name="van Spanning R.J."/>
            <person name="Frostegard A."/>
        </authorList>
    </citation>
    <scope>NUCLEOTIDE SEQUENCE [LARGE SCALE GENOMIC DNA]</scope>
    <source>
        <strain evidence="1 2">LMG 21834</strain>
    </source>
</reference>
<dbReference type="EMBL" id="ALAN01000055">
    <property type="protein sequence ID" value="ETI69351.1"/>
    <property type="molecule type" value="Genomic_DNA"/>
</dbReference>
<sequence>MHQQKVMDKRTYGQLYNFMEFKKMRPFFVKPIKITMGYPINETYYLVKNVVYNGKQILAMKQKKDSKTIILVEAKIKDGKLTHISKISEDVLGDISGMLERTI</sequence>
<dbReference type="RefSeq" id="WP_024027821.1">
    <property type="nucleotide sequence ID" value="NZ_ALAN01000055.1"/>
</dbReference>
<name>A0AB94IQJ4_9BACI</name>
<comment type="caution">
    <text evidence="1">The sequence shown here is derived from an EMBL/GenBank/DDBJ whole genome shotgun (WGS) entry which is preliminary data.</text>
</comment>
<organism evidence="1 2">
    <name type="scientific">Neobacillus vireti LMG 21834</name>
    <dbReference type="NCBI Taxonomy" id="1131730"/>
    <lineage>
        <taxon>Bacteria</taxon>
        <taxon>Bacillati</taxon>
        <taxon>Bacillota</taxon>
        <taxon>Bacilli</taxon>
        <taxon>Bacillales</taxon>
        <taxon>Bacillaceae</taxon>
        <taxon>Neobacillus</taxon>
    </lineage>
</organism>
<dbReference type="AlphaFoldDB" id="A0AB94IQJ4"/>
<dbReference type="Proteomes" id="UP000018877">
    <property type="component" value="Unassembled WGS sequence"/>
</dbReference>
<evidence type="ECO:0008006" key="3">
    <source>
        <dbReference type="Google" id="ProtNLM"/>
    </source>
</evidence>
<keyword evidence="2" id="KW-1185">Reference proteome</keyword>
<proteinExistence type="predicted"/>
<evidence type="ECO:0000313" key="1">
    <source>
        <dbReference type="EMBL" id="ETI69351.1"/>
    </source>
</evidence>